<keyword evidence="1" id="KW-0479">Metal-binding</keyword>
<sequence>MCEEQHCSPGVRLCDVTRPANGSCGFHLTRSKWDPYPWVNGVESGSAAEAAGLQTGDCVLEVNGEDVLGQKISEVASKVRSSEEHFTLLVWNAGSDQQCSPESLCCGPMPSNLQRLSACMSAILSVLECPICLDTIPPPAHQCGNGHLICIKCRVKTERCPICRVRFCRARSLLADQVFNSLTEAFGLKDEAEENKPAKLKRLFGSKKNKSTKDVPDIKFNVISPPTNKFLTRILGKSSSVENLSNTANLSATPRYLSAIIDSEFSSNLKAKSLSTSEICHPVGSRPISRTSSINLSQRYLDVPISQGMRRSASYNGSSKSFNSDFNQEEDGLLYHCSCKEECESHVKAHQIFSHVEEEHEGPLVRYFTSKINLTLPLAFEDTAVIAFSHDDNTFILKVIRQDDSGDTLIWLWIAASEQEASKYSLDIKLRGHDDQVKEMNFKSNVLSMATTSWTEICRNHSAICLTAAFLLEQYSLDLETGLPVKMEVAVKDKQNLVDLRHKIDKYMSSAVAHENGIMETEECQGTLRLCQIERPTTGSCGFHLSRTAWDPYPWVSGVECGSAADLAGLQPGDCVLEVNGEDVLGQRIGQVASRVRAREHTVTLLLWNAGSDPHSAATNISGNGPTPVSLQRLSNCLQSVLQLLECPVCLETIPPPASQCCNGHIICGRCRARADKCPVCRVSLGPKGRCLLADKLHNLLASVLTQNHKKKQLHSKPRRNSNSQQIQQPFHLKSRMSPNQVQTNPGSSDTTQVSAHITQLSDLQEKSDSILVRSKASSEENISATASEEQAVLTRSMSAEQISTKIQPTCCPEKPINSSQLSLHCPYISRSSGHCRNISCDPQTLLKHLREDHPGPVIQYFLKTSRPVVKLRLPLSSSRSPPSSLTTFTTDKDAVFFVLVAAGASPGHRLVWLWLLGDGLMSDKYRLRLTLPEGDTHTGPVFPLTSSWEQVVASNCCLSIEESRYSRANPEVRLEILEVVNK</sequence>
<evidence type="ECO:0000256" key="2">
    <source>
        <dbReference type="ARBA" id="ARBA00022771"/>
    </source>
</evidence>
<reference evidence="8" key="1">
    <citation type="journal article" date="2023" name="IScience">
        <title>Live-bearing cockroach genome reveals convergent evolutionary mechanisms linked to viviparity in insects and beyond.</title>
        <authorList>
            <person name="Fouks B."/>
            <person name="Harrison M.C."/>
            <person name="Mikhailova A.A."/>
            <person name="Marchal E."/>
            <person name="English S."/>
            <person name="Carruthers M."/>
            <person name="Jennings E.C."/>
            <person name="Chiamaka E.L."/>
            <person name="Frigard R.A."/>
            <person name="Pippel M."/>
            <person name="Attardo G.M."/>
            <person name="Benoit J.B."/>
            <person name="Bornberg-Bauer E."/>
            <person name="Tobe S.S."/>
        </authorList>
    </citation>
    <scope>NUCLEOTIDE SEQUENCE</scope>
    <source>
        <strain evidence="8">Stay&amp;Tobe</strain>
    </source>
</reference>
<feature type="domain" description="PDZ" evidence="7">
    <location>
        <begin position="13"/>
        <end position="94"/>
    </location>
</feature>
<dbReference type="GO" id="GO:0043161">
    <property type="term" value="P:proteasome-mediated ubiquitin-dependent protein catabolic process"/>
    <property type="evidence" value="ECO:0007669"/>
    <property type="project" value="TreeGrafter"/>
</dbReference>
<organism evidence="8 9">
    <name type="scientific">Diploptera punctata</name>
    <name type="common">Pacific beetle cockroach</name>
    <dbReference type="NCBI Taxonomy" id="6984"/>
    <lineage>
        <taxon>Eukaryota</taxon>
        <taxon>Metazoa</taxon>
        <taxon>Ecdysozoa</taxon>
        <taxon>Arthropoda</taxon>
        <taxon>Hexapoda</taxon>
        <taxon>Insecta</taxon>
        <taxon>Pterygota</taxon>
        <taxon>Neoptera</taxon>
        <taxon>Polyneoptera</taxon>
        <taxon>Dictyoptera</taxon>
        <taxon>Blattodea</taxon>
        <taxon>Blaberoidea</taxon>
        <taxon>Blaberidae</taxon>
        <taxon>Diplopterinae</taxon>
        <taxon>Diploptera</taxon>
    </lineage>
</organism>
<feature type="compositionally biased region" description="Polar residues" evidence="5">
    <location>
        <begin position="737"/>
        <end position="755"/>
    </location>
</feature>
<dbReference type="CDD" id="cd16571">
    <property type="entry name" value="RING-HC_SIAHs"/>
    <property type="match status" value="2"/>
</dbReference>
<dbReference type="Proteomes" id="UP001233999">
    <property type="component" value="Unassembled WGS sequence"/>
</dbReference>
<dbReference type="Pfam" id="PF17820">
    <property type="entry name" value="PDZ_6"/>
    <property type="match status" value="2"/>
</dbReference>
<dbReference type="PROSITE" id="PS50106">
    <property type="entry name" value="PDZ"/>
    <property type="match status" value="2"/>
</dbReference>
<protein>
    <submittedName>
        <fullName evidence="8">Uncharacterized protein</fullName>
    </submittedName>
</protein>
<evidence type="ECO:0000313" key="9">
    <source>
        <dbReference type="Proteomes" id="UP001233999"/>
    </source>
</evidence>
<reference evidence="8" key="2">
    <citation type="submission" date="2023-05" db="EMBL/GenBank/DDBJ databases">
        <authorList>
            <person name="Fouks B."/>
        </authorList>
    </citation>
    <scope>NUCLEOTIDE SEQUENCE</scope>
    <source>
        <strain evidence="8">Stay&amp;Tobe</strain>
        <tissue evidence="8">Testes</tissue>
    </source>
</reference>
<dbReference type="EMBL" id="JASPKZ010000463">
    <property type="protein sequence ID" value="KAJ9599942.1"/>
    <property type="molecule type" value="Genomic_DNA"/>
</dbReference>
<name>A0AAD8AKP1_DIPPU</name>
<dbReference type="GO" id="GO:0008270">
    <property type="term" value="F:zinc ion binding"/>
    <property type="evidence" value="ECO:0007669"/>
    <property type="project" value="UniProtKB-KW"/>
</dbReference>
<dbReference type="InterPro" id="IPR004162">
    <property type="entry name" value="SINA-like_animal"/>
</dbReference>
<comment type="caution">
    <text evidence="8">The sequence shown here is derived from an EMBL/GenBank/DDBJ whole genome shotgun (WGS) entry which is preliminary data.</text>
</comment>
<evidence type="ECO:0000259" key="6">
    <source>
        <dbReference type="PROSITE" id="PS50089"/>
    </source>
</evidence>
<keyword evidence="2 4" id="KW-0863">Zinc-finger</keyword>
<evidence type="ECO:0000259" key="7">
    <source>
        <dbReference type="PROSITE" id="PS50106"/>
    </source>
</evidence>
<dbReference type="InterPro" id="IPR001841">
    <property type="entry name" value="Znf_RING"/>
</dbReference>
<dbReference type="GO" id="GO:0005737">
    <property type="term" value="C:cytoplasm"/>
    <property type="evidence" value="ECO:0007669"/>
    <property type="project" value="TreeGrafter"/>
</dbReference>
<dbReference type="Gene3D" id="3.30.40.10">
    <property type="entry name" value="Zinc/RING finger domain, C3HC4 (zinc finger)"/>
    <property type="match status" value="1"/>
</dbReference>
<dbReference type="FunFam" id="3.30.40.10:FF:000741">
    <property type="entry name" value="Uncharacterized protein, isoform A"/>
    <property type="match status" value="1"/>
</dbReference>
<dbReference type="PANTHER" id="PTHR45877">
    <property type="entry name" value="E3 UBIQUITIN-PROTEIN LIGASE SIAH2"/>
    <property type="match status" value="1"/>
</dbReference>
<dbReference type="InterPro" id="IPR049548">
    <property type="entry name" value="Sina-like_RING"/>
</dbReference>
<feature type="domain" description="RING-type" evidence="6">
    <location>
        <begin position="129"/>
        <end position="164"/>
    </location>
</feature>
<dbReference type="InterPro" id="IPR001478">
    <property type="entry name" value="PDZ"/>
</dbReference>
<dbReference type="AlphaFoldDB" id="A0AAD8AKP1"/>
<gene>
    <name evidence="8" type="ORF">L9F63_009770</name>
</gene>
<keyword evidence="9" id="KW-1185">Reference proteome</keyword>
<dbReference type="InterPro" id="IPR041489">
    <property type="entry name" value="PDZ_6"/>
</dbReference>
<feature type="region of interest" description="Disordered" evidence="5">
    <location>
        <begin position="732"/>
        <end position="755"/>
    </location>
</feature>
<evidence type="ECO:0000256" key="3">
    <source>
        <dbReference type="ARBA" id="ARBA00022833"/>
    </source>
</evidence>
<dbReference type="SUPFAM" id="SSF57850">
    <property type="entry name" value="RING/U-box"/>
    <property type="match status" value="2"/>
</dbReference>
<dbReference type="GO" id="GO:0031624">
    <property type="term" value="F:ubiquitin conjugating enzyme binding"/>
    <property type="evidence" value="ECO:0007669"/>
    <property type="project" value="TreeGrafter"/>
</dbReference>
<evidence type="ECO:0000256" key="5">
    <source>
        <dbReference type="SAM" id="MobiDB-lite"/>
    </source>
</evidence>
<dbReference type="SUPFAM" id="SSF50156">
    <property type="entry name" value="PDZ domain-like"/>
    <property type="match status" value="2"/>
</dbReference>
<proteinExistence type="predicted"/>
<dbReference type="PANTHER" id="PTHR45877:SF2">
    <property type="entry name" value="E3 UBIQUITIN-PROTEIN LIGASE SINA-RELATED"/>
    <property type="match status" value="1"/>
</dbReference>
<dbReference type="InterPro" id="IPR036034">
    <property type="entry name" value="PDZ_sf"/>
</dbReference>
<evidence type="ECO:0000256" key="4">
    <source>
        <dbReference type="PROSITE-ProRule" id="PRU00175"/>
    </source>
</evidence>
<dbReference type="InterPro" id="IPR013083">
    <property type="entry name" value="Znf_RING/FYVE/PHD"/>
</dbReference>
<dbReference type="Gene3D" id="2.30.42.10">
    <property type="match status" value="2"/>
</dbReference>
<accession>A0AAD8AKP1</accession>
<dbReference type="Pfam" id="PF21362">
    <property type="entry name" value="Sina_RING"/>
    <property type="match status" value="2"/>
</dbReference>
<feature type="domain" description="RING-type" evidence="6">
    <location>
        <begin position="647"/>
        <end position="682"/>
    </location>
</feature>
<feature type="compositionally biased region" description="Basic residues" evidence="5">
    <location>
        <begin position="708"/>
        <end position="720"/>
    </location>
</feature>
<feature type="region of interest" description="Disordered" evidence="5">
    <location>
        <begin position="708"/>
        <end position="727"/>
    </location>
</feature>
<evidence type="ECO:0000313" key="8">
    <source>
        <dbReference type="EMBL" id="KAJ9599942.1"/>
    </source>
</evidence>
<feature type="domain" description="PDZ" evidence="7">
    <location>
        <begin position="530"/>
        <end position="611"/>
    </location>
</feature>
<evidence type="ECO:0000256" key="1">
    <source>
        <dbReference type="ARBA" id="ARBA00022723"/>
    </source>
</evidence>
<dbReference type="PROSITE" id="PS50089">
    <property type="entry name" value="ZF_RING_2"/>
    <property type="match status" value="2"/>
</dbReference>
<keyword evidence="3" id="KW-0862">Zinc</keyword>
<dbReference type="GO" id="GO:0061630">
    <property type="term" value="F:ubiquitin protein ligase activity"/>
    <property type="evidence" value="ECO:0007669"/>
    <property type="project" value="TreeGrafter"/>
</dbReference>
<dbReference type="SMART" id="SM00228">
    <property type="entry name" value="PDZ"/>
    <property type="match status" value="2"/>
</dbReference>